<dbReference type="EMBL" id="CP000764">
    <property type="protein sequence ID" value="ABS21044.1"/>
    <property type="molecule type" value="Genomic_DNA"/>
</dbReference>
<accession>A7GLN6</accession>
<reference evidence="4 5" key="1">
    <citation type="journal article" date="2008" name="Chem. Biol. Interact.">
        <title>Extending the Bacillus cereus group genomics to putative food-borne pathogens of different toxicity.</title>
        <authorList>
            <person name="Lapidus A."/>
            <person name="Goltsman E."/>
            <person name="Auger S."/>
            <person name="Galleron N."/>
            <person name="Segurens B."/>
            <person name="Dossat C."/>
            <person name="Land M.L."/>
            <person name="Broussolle V."/>
            <person name="Brillard J."/>
            <person name="Guinebretiere M.H."/>
            <person name="Sanchis V."/>
            <person name="Nguen-The C."/>
            <person name="Lereclus D."/>
            <person name="Richardson P."/>
            <person name="Wincker P."/>
            <person name="Weissenbach J."/>
            <person name="Ehrlich S.D."/>
            <person name="Sorokin A."/>
        </authorList>
    </citation>
    <scope>NUCLEOTIDE SEQUENCE [LARGE SCALE GENOMIC DNA]</scope>
    <source>
        <strain evidence="5">DSM 22905 / CIP 110041 / 391-98 / NVH 391-98</strain>
    </source>
</reference>
<dbReference type="Pfam" id="PF13731">
    <property type="entry name" value="WxL"/>
    <property type="match status" value="1"/>
</dbReference>
<dbReference type="AlphaFoldDB" id="A7GLN6"/>
<feature type="domain" description="WxL" evidence="3">
    <location>
        <begin position="28"/>
        <end position="240"/>
    </location>
</feature>
<gene>
    <name evidence="4" type="ordered locus">Bcer98_0699</name>
</gene>
<evidence type="ECO:0000256" key="1">
    <source>
        <dbReference type="SAM" id="MobiDB-lite"/>
    </source>
</evidence>
<feature type="signal peptide" evidence="2">
    <location>
        <begin position="1"/>
        <end position="26"/>
    </location>
</feature>
<dbReference type="KEGG" id="bcy:Bcer98_0699"/>
<dbReference type="HOGENOM" id="CLU_067278_1_0_9"/>
<keyword evidence="5" id="KW-1185">Reference proteome</keyword>
<feature type="region of interest" description="Disordered" evidence="1">
    <location>
        <begin position="36"/>
        <end position="72"/>
    </location>
</feature>
<dbReference type="eggNOG" id="ENOG5030E2P">
    <property type="taxonomic scope" value="Bacteria"/>
</dbReference>
<evidence type="ECO:0000259" key="3">
    <source>
        <dbReference type="Pfam" id="PF13731"/>
    </source>
</evidence>
<evidence type="ECO:0000313" key="4">
    <source>
        <dbReference type="EMBL" id="ABS21044.1"/>
    </source>
</evidence>
<dbReference type="Proteomes" id="UP000002300">
    <property type="component" value="Chromosome"/>
</dbReference>
<evidence type="ECO:0000256" key="2">
    <source>
        <dbReference type="SAM" id="SignalP"/>
    </source>
</evidence>
<dbReference type="STRING" id="315749.Bcer98_0699"/>
<keyword evidence="2" id="KW-0732">Signal</keyword>
<name>A7GLN6_BACCN</name>
<dbReference type="GeneID" id="33896078"/>
<dbReference type="InterPro" id="IPR027994">
    <property type="entry name" value="WxL_dom"/>
</dbReference>
<dbReference type="RefSeq" id="WP_011983800.1">
    <property type="nucleotide sequence ID" value="NC_009674.1"/>
</dbReference>
<protein>
    <recommendedName>
        <fullName evidence="3">WxL domain-containing protein</fullName>
    </recommendedName>
</protein>
<proteinExistence type="predicted"/>
<organism evidence="4 5">
    <name type="scientific">Bacillus cytotoxicus (strain DSM 22905 / CIP 110041 / 391-98 / NVH 391-98)</name>
    <dbReference type="NCBI Taxonomy" id="315749"/>
    <lineage>
        <taxon>Bacteria</taxon>
        <taxon>Bacillati</taxon>
        <taxon>Bacillota</taxon>
        <taxon>Bacilli</taxon>
        <taxon>Bacillales</taxon>
        <taxon>Bacillaceae</taxon>
        <taxon>Bacillus</taxon>
        <taxon>Bacillus cereus group</taxon>
    </lineage>
</organism>
<dbReference type="OrthoDB" id="2356942at2"/>
<sequence length="241" mass="25716">MKLTKVALAGVVSFSAVLAAGAPAFAEEAATMKSHTDVSFTQNENPVNPVNPVKPGEDVEPNDPHEQGTNGPLSIDYVSNFHFGKQKMSGNDKVYTAQLDTVKVKGGDEKGIQIPNYVQVTDDRGTNKGWKLTVKQDAQFKAGNNELTGAELKLHNPVASSTIGAEYAPEVKEVALDPNGATQEVAIAKEGKGMGTWVTRYGQDEVEGAKSITLSVPGAVAKVKDEKYETTLTWALEDTPQ</sequence>
<evidence type="ECO:0000313" key="5">
    <source>
        <dbReference type="Proteomes" id="UP000002300"/>
    </source>
</evidence>
<feature type="chain" id="PRO_5002709445" description="WxL domain-containing protein" evidence="2">
    <location>
        <begin position="27"/>
        <end position="241"/>
    </location>
</feature>